<keyword evidence="2 5" id="KW-0012">Acyltransferase</keyword>
<dbReference type="RefSeq" id="WP_108783291.1">
    <property type="nucleotide sequence ID" value="NZ_OMKW01000004.1"/>
</dbReference>
<accession>A0A2R8AEA9</accession>
<sequence length="237" mass="25616">MSVLSVFASGGLLSLLVFAALGAGAGALILGGRRGALIGAVLGAIVITVALLPSEVFRAQMGESVVAVFWLSIFLFPIVLYALVLREARKKARGKEAETALPEPGLRLIEQDDALFAEQLGKLLALNDKAPHFSRETFSLAWRDERGEVVGALRVGITMGLAEIRVLHVDEAMRGHGIGAALLTGAEEEARRRGCHIASLYTFSWQVPEFYLRQGWTEVHRTDLGHGATRLTFEKAL</sequence>
<dbReference type="CDD" id="cd04301">
    <property type="entry name" value="NAT_SF"/>
    <property type="match status" value="1"/>
</dbReference>
<dbReference type="PANTHER" id="PTHR43877">
    <property type="entry name" value="AMINOALKYLPHOSPHONATE N-ACETYLTRANSFERASE-RELATED-RELATED"/>
    <property type="match status" value="1"/>
</dbReference>
<dbReference type="PANTHER" id="PTHR43877:SF2">
    <property type="entry name" value="AMINOALKYLPHOSPHONATE N-ACETYLTRANSFERASE-RELATED"/>
    <property type="match status" value="1"/>
</dbReference>
<name>A0A2R8AEA9_9RHOB</name>
<feature type="transmembrane region" description="Helical" evidence="3">
    <location>
        <begin position="36"/>
        <end position="53"/>
    </location>
</feature>
<keyword evidence="3" id="KW-1133">Transmembrane helix</keyword>
<dbReference type="OrthoDB" id="9787920at2"/>
<dbReference type="AlphaFoldDB" id="A0A2R8AEA9"/>
<organism evidence="5 6">
    <name type="scientific">Pontivivens insulae</name>
    <dbReference type="NCBI Taxonomy" id="1639689"/>
    <lineage>
        <taxon>Bacteria</taxon>
        <taxon>Pseudomonadati</taxon>
        <taxon>Pseudomonadota</taxon>
        <taxon>Alphaproteobacteria</taxon>
        <taxon>Rhodobacterales</taxon>
        <taxon>Paracoccaceae</taxon>
        <taxon>Pontivivens</taxon>
    </lineage>
</organism>
<dbReference type="InterPro" id="IPR000182">
    <property type="entry name" value="GNAT_dom"/>
</dbReference>
<evidence type="ECO:0000256" key="1">
    <source>
        <dbReference type="ARBA" id="ARBA00022679"/>
    </source>
</evidence>
<dbReference type="PROSITE" id="PS51186">
    <property type="entry name" value="GNAT"/>
    <property type="match status" value="1"/>
</dbReference>
<dbReference type="EMBL" id="OMKW01000004">
    <property type="protein sequence ID" value="SPF30564.1"/>
    <property type="molecule type" value="Genomic_DNA"/>
</dbReference>
<dbReference type="Gene3D" id="3.40.630.30">
    <property type="match status" value="1"/>
</dbReference>
<keyword evidence="3" id="KW-0472">Membrane</keyword>
<dbReference type="SUPFAM" id="SSF55729">
    <property type="entry name" value="Acyl-CoA N-acyltransferases (Nat)"/>
    <property type="match status" value="1"/>
</dbReference>
<feature type="transmembrane region" description="Helical" evidence="3">
    <location>
        <begin position="65"/>
        <end position="85"/>
    </location>
</feature>
<keyword evidence="3" id="KW-0812">Transmembrane</keyword>
<dbReference type="InterPro" id="IPR016181">
    <property type="entry name" value="Acyl_CoA_acyltransferase"/>
</dbReference>
<evidence type="ECO:0000313" key="6">
    <source>
        <dbReference type="Proteomes" id="UP000244932"/>
    </source>
</evidence>
<proteinExistence type="predicted"/>
<dbReference type="Pfam" id="PF00583">
    <property type="entry name" value="Acetyltransf_1"/>
    <property type="match status" value="1"/>
</dbReference>
<evidence type="ECO:0000259" key="4">
    <source>
        <dbReference type="PROSITE" id="PS51186"/>
    </source>
</evidence>
<dbReference type="GO" id="GO:0016747">
    <property type="term" value="F:acyltransferase activity, transferring groups other than amino-acyl groups"/>
    <property type="evidence" value="ECO:0007669"/>
    <property type="project" value="InterPro"/>
</dbReference>
<evidence type="ECO:0000256" key="3">
    <source>
        <dbReference type="SAM" id="Phobius"/>
    </source>
</evidence>
<feature type="domain" description="N-acetyltransferase" evidence="4">
    <location>
        <begin position="95"/>
        <end position="237"/>
    </location>
</feature>
<reference evidence="5 6" key="1">
    <citation type="submission" date="2018-03" db="EMBL/GenBank/DDBJ databases">
        <authorList>
            <person name="Keele B.F."/>
        </authorList>
    </citation>
    <scope>NUCLEOTIDE SEQUENCE [LARGE SCALE GENOMIC DNA]</scope>
    <source>
        <strain evidence="5 6">CeCT 8812</strain>
    </source>
</reference>
<dbReference type="Proteomes" id="UP000244932">
    <property type="component" value="Unassembled WGS sequence"/>
</dbReference>
<dbReference type="EC" id="2.3.1.-" evidence="5"/>
<evidence type="ECO:0000313" key="5">
    <source>
        <dbReference type="EMBL" id="SPF30564.1"/>
    </source>
</evidence>
<evidence type="ECO:0000256" key="2">
    <source>
        <dbReference type="ARBA" id="ARBA00023315"/>
    </source>
</evidence>
<protein>
    <submittedName>
        <fullName evidence="5">Acetyltransferase</fullName>
        <ecNumber evidence="5">2.3.1.-</ecNumber>
    </submittedName>
</protein>
<gene>
    <name evidence="5" type="ORF">POI8812_02903</name>
</gene>
<keyword evidence="6" id="KW-1185">Reference proteome</keyword>
<feature type="transmembrane region" description="Helical" evidence="3">
    <location>
        <begin position="6"/>
        <end position="29"/>
    </location>
</feature>
<dbReference type="InterPro" id="IPR050832">
    <property type="entry name" value="Bact_Acetyltransf"/>
</dbReference>
<keyword evidence="1 5" id="KW-0808">Transferase</keyword>